<proteinExistence type="predicted"/>
<dbReference type="InterPro" id="IPR021352">
    <property type="entry name" value="DUF2971"/>
</dbReference>
<dbReference type="Proteomes" id="UP000238093">
    <property type="component" value="Chromosome I"/>
</dbReference>
<reference evidence="1 2" key="1">
    <citation type="submission" date="2017-11" db="EMBL/GenBank/DDBJ databases">
        <authorList>
            <person name="Han C.G."/>
        </authorList>
    </citation>
    <scope>NUCLEOTIDE SEQUENCE [LARGE SCALE GENOMIC DNA]</scope>
    <source>
        <strain evidence="1">CFBP6411</strain>
    </source>
</reference>
<dbReference type="Pfam" id="PF11185">
    <property type="entry name" value="DUF2971"/>
    <property type="match status" value="1"/>
</dbReference>
<dbReference type="AlphaFoldDB" id="A0A2K4WFD5"/>
<name>A0A2K4WFD5_9PSED</name>
<evidence type="ECO:0000313" key="2">
    <source>
        <dbReference type="Proteomes" id="UP000238093"/>
    </source>
</evidence>
<evidence type="ECO:0008006" key="3">
    <source>
        <dbReference type="Google" id="ProtNLM"/>
    </source>
</evidence>
<gene>
    <name evidence="1" type="ORF">CFBP6411_03253</name>
</gene>
<organism evidence="1 2">
    <name type="scientific">Pseudomonas syringae group genomosp. 3</name>
    <dbReference type="NCBI Taxonomy" id="251701"/>
    <lineage>
        <taxon>Bacteria</taxon>
        <taxon>Pseudomonadati</taxon>
        <taxon>Pseudomonadota</taxon>
        <taxon>Gammaproteobacteria</taxon>
        <taxon>Pseudomonadales</taxon>
        <taxon>Pseudomonadaceae</taxon>
        <taxon>Pseudomonas</taxon>
    </lineage>
</organism>
<dbReference type="RefSeq" id="WP_104698501.1">
    <property type="nucleotide sequence ID" value="NZ_LT963408.1"/>
</dbReference>
<accession>A0A2K4WFD5</accession>
<sequence>MWFESARTQEVESLAIYYHYCNEKFGLENIRKNRLKVAEIKDLNDPFEMLCYSSTERELRKLAVHMRARVSEELGMLCFSKSLASPVQWAHYADKHRGMCLAFEIDESQLAEVKYKHGRIEFDLASYSKMLKRERHSYMLDQLDIKSSEWKYEKESRQIVSLCDADFDVKKERYFLQFSDIGVLKKVFIGCNSTLTRKRLDRALTRGGGLGVATAKMRTAFKSYTMVVNKRADLWL</sequence>
<protein>
    <recommendedName>
        <fullName evidence="3">DUF2971 domain-containing protein</fullName>
    </recommendedName>
</protein>
<dbReference type="EMBL" id="LT963408">
    <property type="protein sequence ID" value="SOS34610.1"/>
    <property type="molecule type" value="Genomic_DNA"/>
</dbReference>
<evidence type="ECO:0000313" key="1">
    <source>
        <dbReference type="EMBL" id="SOS34610.1"/>
    </source>
</evidence>